<protein>
    <recommendedName>
        <fullName evidence="4">Mitofilin</fullName>
    </recommendedName>
</protein>
<evidence type="ECO:0000313" key="2">
    <source>
        <dbReference type="EMBL" id="CAK9052806.1"/>
    </source>
</evidence>
<evidence type="ECO:0000256" key="1">
    <source>
        <dbReference type="SAM" id="MobiDB-lite"/>
    </source>
</evidence>
<gene>
    <name evidence="2" type="ORF">SCF082_LOCUS28857</name>
</gene>
<accession>A0ABP0MNL6</accession>
<comment type="caution">
    <text evidence="2">The sequence shown here is derived from an EMBL/GenBank/DDBJ whole genome shotgun (WGS) entry which is preliminary data.</text>
</comment>
<feature type="compositionally biased region" description="Low complexity" evidence="1">
    <location>
        <begin position="146"/>
        <end position="158"/>
    </location>
</feature>
<dbReference type="Proteomes" id="UP001642464">
    <property type="component" value="Unassembled WGS sequence"/>
</dbReference>
<feature type="compositionally biased region" description="Polar residues" evidence="1">
    <location>
        <begin position="159"/>
        <end position="168"/>
    </location>
</feature>
<keyword evidence="3" id="KW-1185">Reference proteome</keyword>
<name>A0ABP0MNL6_9DINO</name>
<reference evidence="2 3" key="1">
    <citation type="submission" date="2024-02" db="EMBL/GenBank/DDBJ databases">
        <authorList>
            <person name="Chen Y."/>
            <person name="Shah S."/>
            <person name="Dougan E. K."/>
            <person name="Thang M."/>
            <person name="Chan C."/>
        </authorList>
    </citation>
    <scope>NUCLEOTIDE SEQUENCE [LARGE SCALE GENOMIC DNA]</scope>
</reference>
<proteinExistence type="predicted"/>
<sequence length="581" mass="62945">MKTLKGLPRAMARAGPRLRVAARGFSAGGDSGGSSSGKIFGGFALGALTASAGTYALVTQKVLPGVLPGSRDPAVQELPEVKLGAKAKVEPTTPAPVPEAKAAPAVQASALAKEEKPPEPVKPAEPTAEEIEEAKRKQELQQMLESQSAAIASMAQSSLKQVDQAHQSGHQRREEALVRLKHSLEVGDLTLMAEALAEAKAAHVPSARAEMQLAEGLCSGDQEVSVDDLLEISEDFRDAQEAKAKELERCQGKSRKELEERMVELTRMLANARLHSKARLEQALQSKLTQEELRSLKGLYASLKEAEKDFDQAAEVEFEELKQQLRRDQEEAIAVAVAEAETDAQQQWQAERAQLLDYAEEAKLEAQANRVEEVVAMRKGFDELEVLLKQDDAIMKKAYMYSRLSAAVISLEEALLHGGAKKELDTLKQAAQEAGDPFLCSLLDALPPPTVERLGLARPVPTESGLRSMLSELVSSWAAEALVPAKGLLGKLVGRAFRQLYILDGEELSMPEESEVARNLQLLGAARSVELREALPLLAKLQGSPKTAAAAALEEAQRLLHLRQTLWAVKARVRCLNSMLA</sequence>
<evidence type="ECO:0000313" key="3">
    <source>
        <dbReference type="Proteomes" id="UP001642464"/>
    </source>
</evidence>
<dbReference type="EMBL" id="CAXAMM010022936">
    <property type="protein sequence ID" value="CAK9052806.1"/>
    <property type="molecule type" value="Genomic_DNA"/>
</dbReference>
<evidence type="ECO:0008006" key="4">
    <source>
        <dbReference type="Google" id="ProtNLM"/>
    </source>
</evidence>
<feature type="region of interest" description="Disordered" evidence="1">
    <location>
        <begin position="90"/>
        <end position="172"/>
    </location>
</feature>
<organism evidence="2 3">
    <name type="scientific">Durusdinium trenchii</name>
    <dbReference type="NCBI Taxonomy" id="1381693"/>
    <lineage>
        <taxon>Eukaryota</taxon>
        <taxon>Sar</taxon>
        <taxon>Alveolata</taxon>
        <taxon>Dinophyceae</taxon>
        <taxon>Suessiales</taxon>
        <taxon>Symbiodiniaceae</taxon>
        <taxon>Durusdinium</taxon>
    </lineage>
</organism>